<dbReference type="GO" id="GO:0009100">
    <property type="term" value="P:glycoprotein metabolic process"/>
    <property type="evidence" value="ECO:0007669"/>
    <property type="project" value="UniProtKB-ARBA"/>
</dbReference>
<evidence type="ECO:0000313" key="2">
    <source>
        <dbReference type="EMBL" id="GJG59660.1"/>
    </source>
</evidence>
<keyword evidence="3" id="KW-1185">Reference proteome</keyword>
<dbReference type="Proteomes" id="UP000825483">
    <property type="component" value="Unassembled WGS sequence"/>
</dbReference>
<proteinExistence type="predicted"/>
<organism evidence="2 3">
    <name type="scientific">Prevotella lacticifex</name>
    <dbReference type="NCBI Taxonomy" id="2854755"/>
    <lineage>
        <taxon>Bacteria</taxon>
        <taxon>Pseudomonadati</taxon>
        <taxon>Bacteroidota</taxon>
        <taxon>Bacteroidia</taxon>
        <taxon>Bacteroidales</taxon>
        <taxon>Prevotellaceae</taxon>
        <taxon>Prevotella</taxon>
    </lineage>
</organism>
<evidence type="ECO:0000313" key="3">
    <source>
        <dbReference type="Proteomes" id="UP000825483"/>
    </source>
</evidence>
<dbReference type="InterPro" id="IPR007074">
    <property type="entry name" value="LicD/FKTN/FKRP_NTP_transf"/>
</dbReference>
<reference evidence="2" key="1">
    <citation type="journal article" date="2022" name="Int. J. Syst. Evol. Microbiol.">
        <title>Prevotella lacticifex sp. nov., isolated from the rumen of cows.</title>
        <authorList>
            <person name="Shinkai T."/>
            <person name="Ikeyama N."/>
            <person name="Kumagai M."/>
            <person name="Ohmori H."/>
            <person name="Sakamoto M."/>
            <person name="Ohkuma M."/>
            <person name="Mitsumori M."/>
        </authorList>
    </citation>
    <scope>NUCLEOTIDE SEQUENCE</scope>
    <source>
        <strain evidence="2">R5076</strain>
    </source>
</reference>
<comment type="caution">
    <text evidence="2">The sequence shown here is derived from an EMBL/GenBank/DDBJ whole genome shotgun (WGS) entry which is preliminary data.</text>
</comment>
<sequence>MQKYCILFEYTKIITTFAHMKTYNTGETDDDLRREYNPEGSNLRKAQLRLLDMAVYLQTTAKKIGVPCRIDGGNVIGALRHGGFIPWDDDIDFVVDYKDFHRLCRYLKDHPHPQYVLQDNETDKGFYKEWAVLRDLKSREVSHDAADSHDRRTAEAMKFQGLHVDIFPYEGYMIPWLQRFAAKLSVNVNMLFAGVHPWLAQAGYDVLHYAVFPVFRIIGRIFGNRDNCMHSYGAWFYEQLPREALVPHKDIVFEGKTFEGPADPDRMCRVAYHDYMNLPPKDKRDRHKIDIEFL</sequence>
<dbReference type="PANTHER" id="PTHR43404:SF2">
    <property type="entry name" value="LIPOPOLYSACCHARIDE CHOLINEPHOSPHOTRANSFERASE LICD"/>
    <property type="match status" value="1"/>
</dbReference>
<dbReference type="InterPro" id="IPR052942">
    <property type="entry name" value="LPS_cholinephosphotransferase"/>
</dbReference>
<dbReference type="AlphaFoldDB" id="A0A9R1CBU8"/>
<gene>
    <name evidence="2" type="ORF">PRLR5076_25110</name>
</gene>
<evidence type="ECO:0000259" key="1">
    <source>
        <dbReference type="Pfam" id="PF04991"/>
    </source>
</evidence>
<name>A0A9R1CBU8_9BACT</name>
<accession>A0A9R1CBU8</accession>
<feature type="domain" description="LicD/FKTN/FKRP nucleotidyltransferase" evidence="1">
    <location>
        <begin position="62"/>
        <end position="173"/>
    </location>
</feature>
<dbReference type="PANTHER" id="PTHR43404">
    <property type="entry name" value="LIPOPOLYSACCHARIDE CHOLINEPHOSPHOTRANSFERASE LICD"/>
    <property type="match status" value="1"/>
</dbReference>
<dbReference type="Pfam" id="PF04991">
    <property type="entry name" value="LicD"/>
    <property type="match status" value="1"/>
</dbReference>
<dbReference type="EMBL" id="BPUB01000002">
    <property type="protein sequence ID" value="GJG59660.1"/>
    <property type="molecule type" value="Genomic_DNA"/>
</dbReference>
<protein>
    <submittedName>
        <fullName evidence="2">Cholinephosphotransferase</fullName>
    </submittedName>
</protein>